<dbReference type="EMBL" id="MUJZ01014989">
    <property type="protein sequence ID" value="OTF81163.1"/>
    <property type="molecule type" value="Genomic_DNA"/>
</dbReference>
<dbReference type="Proteomes" id="UP000194236">
    <property type="component" value="Unassembled WGS sequence"/>
</dbReference>
<gene>
    <name evidence="1" type="ORF">BLA29_005255</name>
</gene>
<organism evidence="1 2">
    <name type="scientific">Euroglyphus maynei</name>
    <name type="common">Mayne's house dust mite</name>
    <dbReference type="NCBI Taxonomy" id="6958"/>
    <lineage>
        <taxon>Eukaryota</taxon>
        <taxon>Metazoa</taxon>
        <taxon>Ecdysozoa</taxon>
        <taxon>Arthropoda</taxon>
        <taxon>Chelicerata</taxon>
        <taxon>Arachnida</taxon>
        <taxon>Acari</taxon>
        <taxon>Acariformes</taxon>
        <taxon>Sarcoptiformes</taxon>
        <taxon>Astigmata</taxon>
        <taxon>Psoroptidia</taxon>
        <taxon>Analgoidea</taxon>
        <taxon>Pyroglyphidae</taxon>
        <taxon>Pyroglyphinae</taxon>
        <taxon>Euroglyphus</taxon>
    </lineage>
</organism>
<comment type="caution">
    <text evidence="1">The sequence shown here is derived from an EMBL/GenBank/DDBJ whole genome shotgun (WGS) entry which is preliminary data.</text>
</comment>
<sequence length="59" mass="7101">MNKINLQNPNMEKKRKHYDGRTITKSITVLSNWLKNQVRDEFIIESYGKLMDRLSEFVE</sequence>
<evidence type="ECO:0000313" key="2">
    <source>
        <dbReference type="Proteomes" id="UP000194236"/>
    </source>
</evidence>
<reference evidence="1 2" key="1">
    <citation type="submission" date="2017-03" db="EMBL/GenBank/DDBJ databases">
        <title>Genome Survey of Euroglyphus maynei.</title>
        <authorList>
            <person name="Arlian L.G."/>
            <person name="Morgan M.S."/>
            <person name="Rider S.D."/>
        </authorList>
    </citation>
    <scope>NUCLEOTIDE SEQUENCE [LARGE SCALE GENOMIC DNA]</scope>
    <source>
        <strain evidence="1">Arlian Lab</strain>
        <tissue evidence="1">Whole body</tissue>
    </source>
</reference>
<dbReference type="AlphaFoldDB" id="A0A1Y3BMX5"/>
<evidence type="ECO:0000313" key="1">
    <source>
        <dbReference type="EMBL" id="OTF81163.1"/>
    </source>
</evidence>
<keyword evidence="2" id="KW-1185">Reference proteome</keyword>
<protein>
    <submittedName>
        <fullName evidence="1">Uncharacterized protein</fullName>
    </submittedName>
</protein>
<proteinExistence type="predicted"/>
<name>A0A1Y3BMX5_EURMA</name>
<accession>A0A1Y3BMX5</accession>